<dbReference type="InterPro" id="IPR043502">
    <property type="entry name" value="DNA/RNA_pol_sf"/>
</dbReference>
<dbReference type="EMBL" id="EU715989">
    <property type="protein sequence ID" value="ACG69815.1"/>
    <property type="molecule type" value="Genomic_RNA"/>
</dbReference>
<keyword evidence="1" id="KW-0696">RNA-directed RNA polymerase</keyword>
<comment type="catalytic activity">
    <reaction evidence="9">
        <text>ATP + H2O = ADP + phosphate + H(+)</text>
        <dbReference type="Rhea" id="RHEA:13065"/>
        <dbReference type="ChEBI" id="CHEBI:15377"/>
        <dbReference type="ChEBI" id="CHEBI:15378"/>
        <dbReference type="ChEBI" id="CHEBI:30616"/>
        <dbReference type="ChEBI" id="CHEBI:43474"/>
        <dbReference type="ChEBI" id="CHEBI:456216"/>
        <dbReference type="EC" id="3.6.4.13"/>
    </reaction>
</comment>
<accession>C6ZED6</accession>
<dbReference type="Pfam" id="PF01443">
    <property type="entry name" value="Viral_helicase1"/>
    <property type="match status" value="1"/>
</dbReference>
<evidence type="ECO:0000256" key="10">
    <source>
        <dbReference type="SAM" id="MobiDB-lite"/>
    </source>
</evidence>
<keyword evidence="2" id="KW-0808">Transferase</keyword>
<evidence type="ECO:0000256" key="6">
    <source>
        <dbReference type="ARBA" id="ARBA00022801"/>
    </source>
</evidence>
<keyword evidence="3" id="KW-0548">Nucleotidyltransferase</keyword>
<dbReference type="PROSITE" id="PS51657">
    <property type="entry name" value="PSRV_HELICASE"/>
    <property type="match status" value="1"/>
</dbReference>
<evidence type="ECO:0000256" key="5">
    <source>
        <dbReference type="ARBA" id="ARBA00022758"/>
    </source>
</evidence>
<evidence type="ECO:0000256" key="3">
    <source>
        <dbReference type="ARBA" id="ARBA00022695"/>
    </source>
</evidence>
<dbReference type="GO" id="GO:0006351">
    <property type="term" value="P:DNA-templated transcription"/>
    <property type="evidence" value="ECO:0007669"/>
    <property type="project" value="InterPro"/>
</dbReference>
<feature type="region of interest" description="Disordered" evidence="10">
    <location>
        <begin position="1726"/>
        <end position="1749"/>
    </location>
</feature>
<organism evidence="14">
    <name type="scientific">Little cherry virus 1</name>
    <dbReference type="NCBI Taxonomy" id="217686"/>
    <lineage>
        <taxon>Viruses</taxon>
        <taxon>Riboviria</taxon>
        <taxon>Orthornavirae</taxon>
        <taxon>Kitrinoviricota</taxon>
        <taxon>Alsuviricetes</taxon>
        <taxon>Martellivirales</taxon>
        <taxon>Closteroviridae</taxon>
        <taxon>Velarivirus</taxon>
        <taxon>Velarivirus nanoavii</taxon>
    </lineage>
</organism>
<dbReference type="GO" id="GO:0003724">
    <property type="term" value="F:RNA helicase activity"/>
    <property type="evidence" value="ECO:0007669"/>
    <property type="project" value="UniProtKB-EC"/>
</dbReference>
<name>C6ZED6_9CLOS</name>
<dbReference type="GO" id="GO:0006396">
    <property type="term" value="P:RNA processing"/>
    <property type="evidence" value="ECO:0007669"/>
    <property type="project" value="InterPro"/>
</dbReference>
<dbReference type="Pfam" id="PF00978">
    <property type="entry name" value="RdRP_2"/>
    <property type="match status" value="1"/>
</dbReference>
<keyword evidence="7" id="KW-0067">ATP-binding</keyword>
<dbReference type="GO" id="GO:0039694">
    <property type="term" value="P:viral RNA genome replication"/>
    <property type="evidence" value="ECO:0007669"/>
    <property type="project" value="InterPro"/>
</dbReference>
<reference evidence="14" key="1">
    <citation type="journal article" date="2009" name="Virus Res.">
        <title>'Kwanzan Stunting' syndrome: detection and molecular characterization of an Italian isolate of Little cherry virus 1.</title>
        <authorList>
            <person name="Matic S."/>
            <person name="Minafra A."/>
            <person name="Sanchez-Navarro J.A."/>
            <person name="Pallas V."/>
            <person name="Myrta A."/>
            <person name="Martelli G.P."/>
        </authorList>
    </citation>
    <scope>NUCLEOTIDE SEQUENCE</scope>
    <source>
        <strain evidence="14">ITMAR</strain>
    </source>
</reference>
<protein>
    <submittedName>
        <fullName evidence="14">Polyprotein</fullName>
    </submittedName>
</protein>
<evidence type="ECO:0000256" key="2">
    <source>
        <dbReference type="ARBA" id="ARBA00022679"/>
    </source>
</evidence>
<dbReference type="GO" id="GO:0003968">
    <property type="term" value="F:RNA-directed RNA polymerase activity"/>
    <property type="evidence" value="ECO:0007669"/>
    <property type="project" value="UniProtKB-KW"/>
</dbReference>
<evidence type="ECO:0000313" key="14">
    <source>
        <dbReference type="EMBL" id="ACG69815.1"/>
    </source>
</evidence>
<evidence type="ECO:0000259" key="12">
    <source>
        <dbReference type="PROSITE" id="PS51657"/>
    </source>
</evidence>
<feature type="domain" description="(+)RNA virus helicase C-terminal" evidence="12">
    <location>
        <begin position="1969"/>
        <end position="2302"/>
    </location>
</feature>
<evidence type="ECO:0000256" key="4">
    <source>
        <dbReference type="ARBA" id="ARBA00022741"/>
    </source>
</evidence>
<evidence type="ECO:0000256" key="8">
    <source>
        <dbReference type="ARBA" id="ARBA00022953"/>
    </source>
</evidence>
<dbReference type="GO" id="GO:0016556">
    <property type="term" value="P:mRNA modification"/>
    <property type="evidence" value="ECO:0007669"/>
    <property type="project" value="InterPro"/>
</dbReference>
<dbReference type="InterPro" id="IPR001788">
    <property type="entry name" value="RNA-dep_RNA_pol_alsuvir"/>
</dbReference>
<dbReference type="InterPro" id="IPR002588">
    <property type="entry name" value="Alphavirus-like_MT_dom"/>
</dbReference>
<dbReference type="GO" id="GO:0075523">
    <property type="term" value="P:viral translational frameshifting"/>
    <property type="evidence" value="ECO:0007669"/>
    <property type="project" value="UniProtKB-KW"/>
</dbReference>
<dbReference type="InterPro" id="IPR047308">
    <property type="entry name" value="Closteroviridae_RdRp"/>
</dbReference>
<dbReference type="InterPro" id="IPR007094">
    <property type="entry name" value="RNA-dir_pol_PSvirus"/>
</dbReference>
<dbReference type="PROSITE" id="PS51743">
    <property type="entry name" value="ALPHAVIRUS_MT"/>
    <property type="match status" value="1"/>
</dbReference>
<dbReference type="InterPro" id="IPR027417">
    <property type="entry name" value="P-loop_NTPase"/>
</dbReference>
<dbReference type="Gene3D" id="3.40.50.300">
    <property type="entry name" value="P-loop containing nucleotide triphosphate hydrolases"/>
    <property type="match status" value="2"/>
</dbReference>
<dbReference type="GO" id="GO:0005524">
    <property type="term" value="F:ATP binding"/>
    <property type="evidence" value="ECO:0007669"/>
    <property type="project" value="UniProtKB-KW"/>
</dbReference>
<evidence type="ECO:0000256" key="9">
    <source>
        <dbReference type="ARBA" id="ARBA00047984"/>
    </source>
</evidence>
<evidence type="ECO:0000256" key="7">
    <source>
        <dbReference type="ARBA" id="ARBA00022840"/>
    </source>
</evidence>
<feature type="domain" description="RdRp catalytic" evidence="11">
    <location>
        <begin position="2567"/>
        <end position="2679"/>
    </location>
</feature>
<keyword evidence="6" id="KW-0378">Hydrolase</keyword>
<dbReference type="SUPFAM" id="SSF56672">
    <property type="entry name" value="DNA/RNA polymerases"/>
    <property type="match status" value="1"/>
</dbReference>
<dbReference type="Pfam" id="PF01660">
    <property type="entry name" value="Vmethyltransf"/>
    <property type="match status" value="1"/>
</dbReference>
<keyword evidence="5" id="KW-0688">Ribosomal frameshifting</keyword>
<dbReference type="GO" id="GO:0008174">
    <property type="term" value="F:mRNA methyltransferase activity"/>
    <property type="evidence" value="ECO:0007669"/>
    <property type="project" value="UniProtKB-UniRule"/>
</dbReference>
<dbReference type="GO" id="GO:0016787">
    <property type="term" value="F:hydrolase activity"/>
    <property type="evidence" value="ECO:0007669"/>
    <property type="project" value="UniProtKB-KW"/>
</dbReference>
<evidence type="ECO:0000256" key="1">
    <source>
        <dbReference type="ARBA" id="ARBA00022484"/>
    </source>
</evidence>
<evidence type="ECO:0000259" key="13">
    <source>
        <dbReference type="PROSITE" id="PS51743"/>
    </source>
</evidence>
<dbReference type="InterPro" id="IPR027351">
    <property type="entry name" value="(+)RNA_virus_helicase_core_dom"/>
</dbReference>
<evidence type="ECO:0000259" key="11">
    <source>
        <dbReference type="PROSITE" id="PS50507"/>
    </source>
</evidence>
<keyword evidence="8" id="KW-0693">Viral RNA replication</keyword>
<sequence length="2807" mass="317342">MAFLFSDVVVVPHFTCISPNIKISKTKVPTPAYLTLMKREIEKSLALANARSSPRISVPVAGPITPTAMMTFSESSDISSRLIGKLPKFILKNSREAVFDKQMHLTSNPEKATGFFKCMPKPASKPTSIIRSKIPCCSYSKLSFNDVFSDAGSINTPAMSQPKLSAQLAALFSPEARVGAVSVRQPSSHWTHDADIIRSNLPRGLVCEIYVSENLNKLLIKLVSSFDKNFPELLIAEVIFPKPNSSGKVYPTVNFVIAPSAGVDSKLPRSYHPYTHMAILNLLLSFLIIHNTRPFEDIVDALNLFKLIGFHLALHYRDFCINHLIDVGNNILFNSGRTLRRPASTGYVRNPVLHAHQAAQAAKTFSSFSEFSIALEKQKAASTASAIKFGDFEVFDLGEPNNVKKSYAQALTSNSSVDSRILKLDIPVSSEVKTECPPAMSPSNPKSEIAKRAVELSSRATRNSSGEIYSKTFNQLLNIPTGGTIIRHFINGVCRSFTLNRSDGRVFSILNNGNAAKIMFNLSLKHKKFYVDGCCRTPSGKLFSEYDNGFCWLQAFAMFGKIIPTFVEFVPNLNVSCLLQAGLPKSCLKYMHKTGNALYHFDPNKINNIYHANLNFLVGSTMNENKDILESENIDLIVEGFTKQVIAKAYPKSDNQAVTNILNRVGCRINTWCDRKNDLMIFVYLNTRQKKIVCDLFPHLKIEFKETTQSSHPVFNVVRTVSNFVLYKMQEGRHFVDFGGNVSTVINSECDDVHICNPVADSRDAKRHVDNGLFLAKSVGVSNNISVCNNLAQHCNHKSDRAVMVEVYDMTLTEMCQAMLAHGTIRLDFILLLPGDLLEDFNTIIIFDGGCKITKDDDKVYYYYGDAAEAYTHDLNNLRNIMTDNLVSVDGTAFKKTLETSYGPFRHFSLTKLETFPSGKVEFLTMYDKCEKNKMLVKVPMRNINGMVTLHDLIVDRSMLMNLIEYCAICVENFNRKVFEHIMSQYRSRKNYFIYNGKVIHDQVDIPLDLLPGFIGVCLSEGIRLAEKVHYLAKYSYYQYYAPGIFNCMIYSIRQLFLRFKTVCYEKVLDLMDFLFGEWITATARNSGTKIFDISASVVVKQSLLISADGDVHSIFTENFEKYQQRCADLEQHASEYGTASELSDAVDSGGMGVSDLKIFEKFITKLAELGFGERNVLRFSAKLYSCFDWLRRQSNDDSILRRVIGYFKSLFSLSTLKNILISPYLLIKWICDCGKASFKTFVSGLLNVFQTFSDRINFLVKIALDSDEDFRNEVVATFRNHDMEVFDNAVGKVFTKNFDVIVSDDFTKKKIISIIEDELSYERGIDVDVQDVKKEILEVTSSADTPIVTKVNDLGNLDDALENEVRHLVQDIQLRKEVLRMVDEDLDEALESGGAGKSKLCDKIFNYILDRFNLFKHYITSKFGWDFYDILRESFDEVRVRKSAILCAYYDDLTDIYTDNGLVLKPLNKSAHEVLYARLIAKMKFIYRNFMTTLFPSMRFLSGIKNKIMSHICDAEKRQAIFDKCLDTTLTVSCTATAQLFGGNFCPIRLILSPILSAYLKKSWTYYFGEHDGIISTIIASTLLGGGNYSINKMAIVSGSYFHFKPYFCNKAMKYNSFKQYVTDYIARHNFFTTAKTTVGLITSPVGVAVLTVGALSGINPFAAMFFFAAASHYKSFYHGIVRVSNIAIATGDTLLHLKPVGALKKAINKVKRMKFKNSNITSNSTRVNEVNNDGHIANDTDNKNSETSNIAYEEVGEQSDDDEIVDIYMKRVRKDKMPIKEYIDQSQEPGVKQALTNQLLKDSYNDPNASSSYSKGAVDHLPVDGKYQSVFDIRKNHRGPDISVQLCEELPMCEIMRNYPASKNIVFQQTVNEVENSIQEFVQIESLTLLLNFKKLETTLDKFDSGMKTYKQLQTLVNDSTQFMYVKGQDWVPLSLIHSDVPQTVEYSVTSGRKLTRFDSNGDDVQFTTTEFAAGFSNKKLISMDKFRQSANIIDSDRLSTMKIVNKPPGSGKTTQISQMMFDCHVKGKTCLALTSTKVGKNELTEKLKNLIVGAKPKNVMTVDAFNMNGKKVIVDELYVDECYMSHSGAILVALSNVDFTNCKFFGDENQIPYSVRLTGFEALFATTVFKYCHVTHDSISYRCPADVCYLLSHATDRAGRKMYTNGVHAVGNPNLRTMHLNALTGVANIPIREDTVYAAFTQGEKDELNRFAKKNIAKTVNELQGGTFKNLIVFRLRLHNNTLYNDTRQFITAISRHTETFNYFCPSNVMNDSISNAINNLNTIEDNVLPNSGSDSAFDEYSLVMEDRPFNVFPARPSLSNVHAVNDFMDLTFNGLSSVDYLTKNSPVLSIPDIELPCLEDLLLTPTKSKPYQALNFKVPILIGKGERSRPDTWKQVILSLSKRNFAAPRLNEDISIDETANRLLTSLMRCMEPSRLADYFDVVEPDVNKINSWLLTRDRRKYGNVLRGFDGNDWTTKLFNLKLMVKGDMKPKLDMSSVSEYSPASNIIYYQTMINMFFSPIFLEIFGRIKYCLGDKVILFSGMNLDEMGNPLESRLCYPLNSYNFVEVDFSKFDKSQGHVIKLYEELVYKIFKFSPNIYDNFKLSEYFCRASATCGVNLDLYCQRRTGSPNTWLSNSLATLAMLASVYDLDDIDLIIVSGDDSLIISRKEIENKCLEINNDFGMDAKFLANPVPYFCSKFIIQVDNRIRLVPDPVRFFEKLSSPVTLVQLEHPTLLRERFTSYRDLMVLYFDENVIIAVERFVSLKYYTPMGSCYAAFCYIHCLLSGFRNFLTIFGDDTSIQL</sequence>
<keyword evidence="4" id="KW-0547">Nucleotide-binding</keyword>
<dbReference type="PROSITE" id="PS50507">
    <property type="entry name" value="RDRP_SSRNA_POS"/>
    <property type="match status" value="1"/>
</dbReference>
<dbReference type="CDD" id="cd23253">
    <property type="entry name" value="Closteroviridae_RdRp"/>
    <property type="match status" value="1"/>
</dbReference>
<proteinExistence type="predicted"/>
<feature type="domain" description="Alphavirus-like MT" evidence="13">
    <location>
        <begin position="703"/>
        <end position="882"/>
    </location>
</feature>
<dbReference type="GO" id="GO:0003723">
    <property type="term" value="F:RNA binding"/>
    <property type="evidence" value="ECO:0007669"/>
    <property type="project" value="InterPro"/>
</dbReference>
<dbReference type="SUPFAM" id="SSF52540">
    <property type="entry name" value="P-loop containing nucleoside triphosphate hydrolases"/>
    <property type="match status" value="1"/>
</dbReference>